<feature type="domain" description="MacB-like periplasmic core" evidence="8">
    <location>
        <begin position="23"/>
        <end position="236"/>
    </location>
</feature>
<accession>A0ABR6KP96</accession>
<protein>
    <submittedName>
        <fullName evidence="9">ABC transport system permease protein</fullName>
    </submittedName>
</protein>
<evidence type="ECO:0000259" key="8">
    <source>
        <dbReference type="Pfam" id="PF12704"/>
    </source>
</evidence>
<sequence>MKNVHIAFRSLFKKGRHNGIKIVSLGVGLAMGLVLIAKVCFELSYDNFYPESDRVFAIQENVSVGEKKIEGYPHVSGGVPPGMKAEIPGVESATCANVIGEYLFTTSDKKKYTGNFVMADQYFFDVLPRKVLAGNAKETLSRPLYALVSEKIAAKIGGGKDVVGQTFEIASFPGHLFTIGGVFEEVPDNTHLKYNMLVSLVSFETVMGWTNLDQWFGGDSYNGYVRLQSGVRAENLLQPMAEMLDRHVDSAQLKEQGIDYALALCPLEELYAKSPATKRMAVMLVAIAFAILFAALMNYVLLVISSLVTRSKDIAVHKCYGASGWNISDMIFSETFLNLLVSLGISALLILALREMVEELLSASLLSLFTVDTVLMLVAVCVIVFLVAGLLPSQLFSKIPVASVFRSYKESRRSWKKALLFIQFMAVGFLVCLLVVIGLQYNKMVNDNPGYKYERLAYCWMEGVPSSSRRALIDELKKLPEVEDVSTCSSLPAFSGSGDMVYRPGTKETIIHFADLYGANANYTSLMEMSVIQGKAFDHSYSDSSRVVMISRMMADKLALALDWKDGVVGKKIYVSGHGTPNDFEIAGVYDDVRVGAIGSELMGPSALFYSGRPQNTLVIKLNKMSQENMARLDETIKATLPDKEMPVSSYSVSMANMYNSSRLFRNAVMLGGIVTLIITLIGLIGYINDETNRRGKEIAVRKINGATEKDILSLIASDVTWMAFPALLLGAGASYYAGEKWLQQFAEKISMNAGVFTLSVAGVLLLILGTVVYRSWMVAVSNPVESLKSE</sequence>
<keyword evidence="3 6" id="KW-0812">Transmembrane</keyword>
<dbReference type="Pfam" id="PF02687">
    <property type="entry name" value="FtsX"/>
    <property type="match status" value="2"/>
</dbReference>
<dbReference type="RefSeq" id="WP_183671404.1">
    <property type="nucleotide sequence ID" value="NZ_BMPB01000007.1"/>
</dbReference>
<dbReference type="PANTHER" id="PTHR30572">
    <property type="entry name" value="MEMBRANE COMPONENT OF TRANSPORTER-RELATED"/>
    <property type="match status" value="1"/>
</dbReference>
<proteinExistence type="predicted"/>
<comment type="subcellular location">
    <subcellularLocation>
        <location evidence="1">Cell membrane</location>
        <topology evidence="1">Multi-pass membrane protein</topology>
    </subcellularLocation>
</comment>
<evidence type="ECO:0000313" key="9">
    <source>
        <dbReference type="EMBL" id="MBB4623231.1"/>
    </source>
</evidence>
<feature type="transmembrane region" description="Helical" evidence="6">
    <location>
        <begin position="281"/>
        <end position="304"/>
    </location>
</feature>
<dbReference type="InterPro" id="IPR050250">
    <property type="entry name" value="Macrolide_Exporter_MacB"/>
</dbReference>
<evidence type="ECO:0000256" key="1">
    <source>
        <dbReference type="ARBA" id="ARBA00004651"/>
    </source>
</evidence>
<keyword evidence="4 6" id="KW-1133">Transmembrane helix</keyword>
<feature type="transmembrane region" description="Helical" evidence="6">
    <location>
        <begin position="750"/>
        <end position="774"/>
    </location>
</feature>
<evidence type="ECO:0000256" key="6">
    <source>
        <dbReference type="SAM" id="Phobius"/>
    </source>
</evidence>
<evidence type="ECO:0000256" key="3">
    <source>
        <dbReference type="ARBA" id="ARBA00022692"/>
    </source>
</evidence>
<feature type="transmembrane region" description="Helical" evidence="6">
    <location>
        <begin position="365"/>
        <end position="391"/>
    </location>
</feature>
<evidence type="ECO:0000313" key="10">
    <source>
        <dbReference type="Proteomes" id="UP000533637"/>
    </source>
</evidence>
<feature type="domain" description="ABC3 transporter permease C-terminal" evidence="7">
    <location>
        <begin position="673"/>
        <end position="782"/>
    </location>
</feature>
<gene>
    <name evidence="9" type="ORF">GGQ57_003143</name>
</gene>
<reference evidence="9 10" key="1">
    <citation type="submission" date="2020-08" db="EMBL/GenBank/DDBJ databases">
        <title>Genomic Encyclopedia of Type Strains, Phase IV (KMG-IV): sequencing the most valuable type-strain genomes for metagenomic binning, comparative biology and taxonomic classification.</title>
        <authorList>
            <person name="Goeker M."/>
        </authorList>
    </citation>
    <scope>NUCLEOTIDE SEQUENCE [LARGE SCALE GENOMIC DNA]</scope>
    <source>
        <strain evidence="9 10">DSM 102983</strain>
    </source>
</reference>
<dbReference type="EMBL" id="JACHOC010000006">
    <property type="protein sequence ID" value="MBB4623231.1"/>
    <property type="molecule type" value="Genomic_DNA"/>
</dbReference>
<dbReference type="InterPro" id="IPR025857">
    <property type="entry name" value="MacB_PCD"/>
</dbReference>
<keyword evidence="5 6" id="KW-0472">Membrane</keyword>
<feature type="transmembrane region" description="Helical" evidence="6">
    <location>
        <begin position="720"/>
        <end position="738"/>
    </location>
</feature>
<keyword evidence="2" id="KW-1003">Cell membrane</keyword>
<feature type="domain" description="ABC3 transporter permease C-terminal" evidence="7">
    <location>
        <begin position="286"/>
        <end position="400"/>
    </location>
</feature>
<dbReference type="InterPro" id="IPR003838">
    <property type="entry name" value="ABC3_permease_C"/>
</dbReference>
<dbReference type="Pfam" id="PF12704">
    <property type="entry name" value="MacB_PCD"/>
    <property type="match status" value="2"/>
</dbReference>
<name>A0ABR6KP96_9BACT</name>
<feature type="transmembrane region" description="Helical" evidence="6">
    <location>
        <begin position="668"/>
        <end position="688"/>
    </location>
</feature>
<feature type="transmembrane region" description="Helical" evidence="6">
    <location>
        <begin position="418"/>
        <end position="439"/>
    </location>
</feature>
<evidence type="ECO:0000256" key="5">
    <source>
        <dbReference type="ARBA" id="ARBA00023136"/>
    </source>
</evidence>
<evidence type="ECO:0000256" key="2">
    <source>
        <dbReference type="ARBA" id="ARBA00022475"/>
    </source>
</evidence>
<comment type="caution">
    <text evidence="9">The sequence shown here is derived from an EMBL/GenBank/DDBJ whole genome shotgun (WGS) entry which is preliminary data.</text>
</comment>
<feature type="transmembrane region" description="Helical" evidence="6">
    <location>
        <begin position="335"/>
        <end position="353"/>
    </location>
</feature>
<feature type="transmembrane region" description="Helical" evidence="6">
    <location>
        <begin position="20"/>
        <end position="41"/>
    </location>
</feature>
<dbReference type="Proteomes" id="UP000533637">
    <property type="component" value="Unassembled WGS sequence"/>
</dbReference>
<organism evidence="9 10">
    <name type="scientific">Parabacteroides faecis</name>
    <dbReference type="NCBI Taxonomy" id="1217282"/>
    <lineage>
        <taxon>Bacteria</taxon>
        <taxon>Pseudomonadati</taxon>
        <taxon>Bacteroidota</taxon>
        <taxon>Bacteroidia</taxon>
        <taxon>Bacteroidales</taxon>
        <taxon>Tannerellaceae</taxon>
        <taxon>Parabacteroides</taxon>
    </lineage>
</organism>
<evidence type="ECO:0000259" key="7">
    <source>
        <dbReference type="Pfam" id="PF02687"/>
    </source>
</evidence>
<dbReference type="PANTHER" id="PTHR30572:SF18">
    <property type="entry name" value="ABC-TYPE MACROLIDE FAMILY EXPORT SYSTEM PERMEASE COMPONENT 2"/>
    <property type="match status" value="1"/>
</dbReference>
<keyword evidence="10" id="KW-1185">Reference proteome</keyword>
<evidence type="ECO:0000256" key="4">
    <source>
        <dbReference type="ARBA" id="ARBA00022989"/>
    </source>
</evidence>
<feature type="domain" description="MacB-like periplasmic core" evidence="8">
    <location>
        <begin position="465"/>
        <end position="624"/>
    </location>
</feature>